<dbReference type="PANTHER" id="PTHR47429:SF2">
    <property type="entry name" value="PROTEIN TWIN LOV 1"/>
    <property type="match status" value="1"/>
</dbReference>
<organism evidence="9">
    <name type="scientific">Stemona tuberosa</name>
    <dbReference type="NCBI Taxonomy" id="167572"/>
    <lineage>
        <taxon>Eukaryota</taxon>
        <taxon>Viridiplantae</taxon>
        <taxon>Streptophyta</taxon>
        <taxon>Embryophyta</taxon>
        <taxon>Tracheophyta</taxon>
        <taxon>Spermatophyta</taxon>
        <taxon>Magnoliopsida</taxon>
        <taxon>Liliopsida</taxon>
        <taxon>Pandanales</taxon>
        <taxon>Stemonaceae</taxon>
        <taxon>Stemona</taxon>
    </lineage>
</organism>
<dbReference type="GO" id="GO:0009881">
    <property type="term" value="F:photoreceptor activity"/>
    <property type="evidence" value="ECO:0007669"/>
    <property type="project" value="UniProtKB-KW"/>
</dbReference>
<keyword evidence="1" id="KW-0600">Photoreceptor protein</keyword>
<protein>
    <submittedName>
        <fullName evidence="9">Putative LOV domain-containing protein</fullName>
    </submittedName>
</protein>
<dbReference type="InterPro" id="IPR000014">
    <property type="entry name" value="PAS"/>
</dbReference>
<dbReference type="GO" id="GO:0009637">
    <property type="term" value="P:response to blue light"/>
    <property type="evidence" value="ECO:0007669"/>
    <property type="project" value="UniProtKB-ARBA"/>
</dbReference>
<dbReference type="PANTHER" id="PTHR47429">
    <property type="entry name" value="PROTEIN TWIN LOV 1"/>
    <property type="match status" value="1"/>
</dbReference>
<evidence type="ECO:0000259" key="7">
    <source>
        <dbReference type="PROSITE" id="PS50112"/>
    </source>
</evidence>
<sequence>MVVRAPPYPTTATAHLPRRARSMAADSLTARYSDWILDALDELPDNFLISDPSIAGHPIVFASRGFSAMSGFATAEVVGRNGRVFQGPATDRQAVLAIREAVREERPVQTAILNYRRDGTPHWILFHLAPVFGEAEGRAVHFVAVQVPIPRRPCGSKPRPRAVFAACRDEVRTDPELGYELAVDLDIRAPEIEESREASEHEKERATNAANEILSVLTRYSKITGKRVCARGFGSAAGTVPPLSSSLLLSLGRIKQSFVLTDPHLHDMPIVYASDAFLSLTGYSRHEVLGRNCRFLNGPGTDNSALLMIKESIQAGRNSAVHLLNFRKDGSSFWNNLHISPVRNASGKIAFFVGVQVDEGSKKEEHGVSPEIWQLAAVGAVKVAVRSLSAAEGPSRSS</sequence>
<dbReference type="Gene3D" id="3.30.450.20">
    <property type="entry name" value="PAS domain"/>
    <property type="match status" value="2"/>
</dbReference>
<dbReference type="Pfam" id="PF13426">
    <property type="entry name" value="PAS_9"/>
    <property type="match status" value="2"/>
</dbReference>
<keyword evidence="4" id="KW-0288">FMN</keyword>
<dbReference type="CDD" id="cd00130">
    <property type="entry name" value="PAS"/>
    <property type="match status" value="2"/>
</dbReference>
<dbReference type="InterPro" id="IPR000700">
    <property type="entry name" value="PAS-assoc_C"/>
</dbReference>
<dbReference type="GO" id="GO:0005634">
    <property type="term" value="C:nucleus"/>
    <property type="evidence" value="ECO:0007669"/>
    <property type="project" value="TreeGrafter"/>
</dbReference>
<proteinExistence type="evidence at transcript level"/>
<evidence type="ECO:0000259" key="8">
    <source>
        <dbReference type="PROSITE" id="PS50113"/>
    </source>
</evidence>
<dbReference type="InterPro" id="IPR035965">
    <property type="entry name" value="PAS-like_dom_sf"/>
</dbReference>
<dbReference type="PROSITE" id="PS50113">
    <property type="entry name" value="PAC"/>
    <property type="match status" value="1"/>
</dbReference>
<keyword evidence="5" id="KW-0157">Chromophore</keyword>
<evidence type="ECO:0000256" key="3">
    <source>
        <dbReference type="ARBA" id="ARBA00022630"/>
    </source>
</evidence>
<feature type="domain" description="PAS" evidence="7">
    <location>
        <begin position="270"/>
        <end position="292"/>
    </location>
</feature>
<keyword evidence="6" id="KW-0675">Receptor</keyword>
<dbReference type="NCBIfam" id="TIGR00229">
    <property type="entry name" value="sensory_box"/>
    <property type="match status" value="2"/>
</dbReference>
<keyword evidence="3" id="KW-0285">Flavoprotein</keyword>
<dbReference type="AlphaFoldDB" id="A0A126X2M5"/>
<dbReference type="PROSITE" id="PS50112">
    <property type="entry name" value="PAS"/>
    <property type="match status" value="1"/>
</dbReference>
<evidence type="ECO:0000256" key="1">
    <source>
        <dbReference type="ARBA" id="ARBA00022543"/>
    </source>
</evidence>
<dbReference type="InterPro" id="IPR001610">
    <property type="entry name" value="PAC"/>
</dbReference>
<feature type="domain" description="PAC" evidence="8">
    <location>
        <begin position="317"/>
        <end position="371"/>
    </location>
</feature>
<keyword evidence="2" id="KW-0716">Sensory transduction</keyword>
<evidence type="ECO:0000256" key="5">
    <source>
        <dbReference type="ARBA" id="ARBA00022991"/>
    </source>
</evidence>
<dbReference type="SUPFAM" id="SSF55785">
    <property type="entry name" value="PYP-like sensor domain (PAS domain)"/>
    <property type="match status" value="2"/>
</dbReference>
<accession>A0A126X2M5</accession>
<dbReference type="EMBL" id="KU701335">
    <property type="protein sequence ID" value="AML78961.1"/>
    <property type="molecule type" value="mRNA"/>
</dbReference>
<reference evidence="9" key="1">
    <citation type="journal article" date="2016" name="Proc. Natl. Acad. Sci. U.S.A.">
        <title>Functional and topological diversity of LOV domain photoreceptors.</title>
        <authorList>
            <person name="Glantz S.T."/>
            <person name="Carpenter E.J."/>
            <person name="Melkonian M."/>
            <person name="Gardner K.H."/>
            <person name="Boyden E.S."/>
            <person name="Wong G.K."/>
            <person name="Chow B.Y."/>
        </authorList>
    </citation>
    <scope>NUCLEOTIDE SEQUENCE</scope>
    <source>
        <strain evidence="9">VBHQ_2006119</strain>
    </source>
</reference>
<evidence type="ECO:0000256" key="2">
    <source>
        <dbReference type="ARBA" id="ARBA00022606"/>
    </source>
</evidence>
<evidence type="ECO:0000256" key="4">
    <source>
        <dbReference type="ARBA" id="ARBA00022643"/>
    </source>
</evidence>
<dbReference type="SMART" id="SM00086">
    <property type="entry name" value="PAC"/>
    <property type="match status" value="2"/>
</dbReference>
<name>A0A126X2M5_9LILI</name>
<evidence type="ECO:0000256" key="6">
    <source>
        <dbReference type="ARBA" id="ARBA00023170"/>
    </source>
</evidence>
<evidence type="ECO:0000313" key="9">
    <source>
        <dbReference type="EMBL" id="AML78961.1"/>
    </source>
</evidence>